<dbReference type="OrthoDB" id="603213at2759"/>
<evidence type="ECO:0000256" key="1">
    <source>
        <dbReference type="ARBA" id="ARBA00022729"/>
    </source>
</evidence>
<accession>A0A8T0PLT5</accession>
<protein>
    <submittedName>
        <fullName evidence="4">Uncharacterized protein</fullName>
    </submittedName>
</protein>
<gene>
    <name evidence="4" type="ORF">PVAP13_8KG128300</name>
</gene>
<feature type="chain" id="PRO_5035768770" evidence="3">
    <location>
        <begin position="50"/>
        <end position="158"/>
    </location>
</feature>
<sequence>MASRAPFHATSKSKIENPAELNRRPTTMAQSKLLILLPALLLLLVPVQGARPVAASPKKCAASSVTVEQANTGEKAGYDPVFEVAVRNTCGCAVRGVYLRSEGFASSVAVDPRLFRREGRDYLVGDGRRIEPASAVRFRYAWDRAFRMTAAAVHDDCS</sequence>
<feature type="signal peptide" evidence="3">
    <location>
        <begin position="1"/>
        <end position="49"/>
    </location>
</feature>
<dbReference type="Proteomes" id="UP000823388">
    <property type="component" value="Chromosome 8K"/>
</dbReference>
<reference evidence="4 5" key="1">
    <citation type="submission" date="2020-05" db="EMBL/GenBank/DDBJ databases">
        <title>WGS assembly of Panicum virgatum.</title>
        <authorList>
            <person name="Lovell J.T."/>
            <person name="Jenkins J."/>
            <person name="Shu S."/>
            <person name="Juenger T.E."/>
            <person name="Schmutz J."/>
        </authorList>
    </citation>
    <scope>NUCLEOTIDE SEQUENCE [LARGE SCALE GENOMIC DNA]</scope>
    <source>
        <strain evidence="5">cv. AP13</strain>
    </source>
</reference>
<evidence type="ECO:0000313" key="5">
    <source>
        <dbReference type="Proteomes" id="UP000823388"/>
    </source>
</evidence>
<dbReference type="PANTHER" id="PTHR33184:SF43">
    <property type="entry name" value="OS11G0502700 PROTEIN"/>
    <property type="match status" value="1"/>
</dbReference>
<feature type="region of interest" description="Disordered" evidence="2">
    <location>
        <begin position="1"/>
        <end position="23"/>
    </location>
</feature>
<evidence type="ECO:0000256" key="2">
    <source>
        <dbReference type="SAM" id="MobiDB-lite"/>
    </source>
</evidence>
<proteinExistence type="predicted"/>
<keyword evidence="1 3" id="KW-0732">Signal</keyword>
<dbReference type="InterPro" id="IPR040361">
    <property type="entry name" value="TPD1"/>
</dbReference>
<dbReference type="PANTHER" id="PTHR33184">
    <property type="entry name" value="PROTEIN TAPETUM DETERMINANT 1-LIKE-RELATED"/>
    <property type="match status" value="1"/>
</dbReference>
<dbReference type="GO" id="GO:0001709">
    <property type="term" value="P:cell fate determination"/>
    <property type="evidence" value="ECO:0007669"/>
    <property type="project" value="TreeGrafter"/>
</dbReference>
<keyword evidence="5" id="KW-1185">Reference proteome</keyword>
<dbReference type="AlphaFoldDB" id="A0A8T0PLT5"/>
<dbReference type="EMBL" id="CM029051">
    <property type="protein sequence ID" value="KAG2562065.1"/>
    <property type="molecule type" value="Genomic_DNA"/>
</dbReference>
<name>A0A8T0PLT5_PANVG</name>
<evidence type="ECO:0000313" key="4">
    <source>
        <dbReference type="EMBL" id="KAG2562065.1"/>
    </source>
</evidence>
<organism evidence="4 5">
    <name type="scientific">Panicum virgatum</name>
    <name type="common">Blackwell switchgrass</name>
    <dbReference type="NCBI Taxonomy" id="38727"/>
    <lineage>
        <taxon>Eukaryota</taxon>
        <taxon>Viridiplantae</taxon>
        <taxon>Streptophyta</taxon>
        <taxon>Embryophyta</taxon>
        <taxon>Tracheophyta</taxon>
        <taxon>Spermatophyta</taxon>
        <taxon>Magnoliopsida</taxon>
        <taxon>Liliopsida</taxon>
        <taxon>Poales</taxon>
        <taxon>Poaceae</taxon>
        <taxon>PACMAD clade</taxon>
        <taxon>Panicoideae</taxon>
        <taxon>Panicodae</taxon>
        <taxon>Paniceae</taxon>
        <taxon>Panicinae</taxon>
        <taxon>Panicum</taxon>
        <taxon>Panicum sect. Hiantes</taxon>
    </lineage>
</organism>
<comment type="caution">
    <text evidence="4">The sequence shown here is derived from an EMBL/GenBank/DDBJ whole genome shotgun (WGS) entry which is preliminary data.</text>
</comment>
<feature type="compositionally biased region" description="Basic and acidic residues" evidence="2">
    <location>
        <begin position="13"/>
        <end position="23"/>
    </location>
</feature>
<dbReference type="Pfam" id="PF24068">
    <property type="entry name" value="TPD1_C"/>
    <property type="match status" value="1"/>
</dbReference>
<evidence type="ECO:0000256" key="3">
    <source>
        <dbReference type="SAM" id="SignalP"/>
    </source>
</evidence>